<dbReference type="EMBL" id="JAHFVK010000002">
    <property type="protein sequence ID" value="MBT2134994.1"/>
    <property type="molecule type" value="Genomic_DNA"/>
</dbReference>
<evidence type="ECO:0000313" key="5">
    <source>
        <dbReference type="EMBL" id="MBT2134994.1"/>
    </source>
</evidence>
<protein>
    <submittedName>
        <fullName evidence="5">MarR family transcriptional regulator</fullName>
    </submittedName>
</protein>
<sequence length="139" mass="15379">MKAMAVELGEADYVALADIRYSIREFLAFSEKKAADCGLTPQQHQALLAIRAAPVGAATVGYVAERLILKPHSATGLVDRLEALGLVSRQVSESDRRQSLLRLSDRAISILARLSVTHREEILRIRPLLVQLLSNLEHR</sequence>
<comment type="caution">
    <text evidence="5">The sequence shown here is derived from an EMBL/GenBank/DDBJ whole genome shotgun (WGS) entry which is preliminary data.</text>
</comment>
<evidence type="ECO:0000256" key="3">
    <source>
        <dbReference type="ARBA" id="ARBA00023163"/>
    </source>
</evidence>
<keyword evidence="6" id="KW-1185">Reference proteome</keyword>
<dbReference type="Proteomes" id="UP000811255">
    <property type="component" value="Unassembled WGS sequence"/>
</dbReference>
<dbReference type="InterPro" id="IPR023187">
    <property type="entry name" value="Tscrpt_reg_MarR-type_CS"/>
</dbReference>
<dbReference type="SMART" id="SM00347">
    <property type="entry name" value="HTH_MARR"/>
    <property type="match status" value="1"/>
</dbReference>
<organism evidence="5 6">
    <name type="scientific">Croceibacterium selenioxidans</name>
    <dbReference type="NCBI Taxonomy" id="2838833"/>
    <lineage>
        <taxon>Bacteria</taxon>
        <taxon>Pseudomonadati</taxon>
        <taxon>Pseudomonadota</taxon>
        <taxon>Alphaproteobacteria</taxon>
        <taxon>Sphingomonadales</taxon>
        <taxon>Erythrobacteraceae</taxon>
        <taxon>Croceibacterium</taxon>
    </lineage>
</organism>
<dbReference type="SUPFAM" id="SSF46785">
    <property type="entry name" value="Winged helix' DNA-binding domain"/>
    <property type="match status" value="1"/>
</dbReference>
<dbReference type="PANTHER" id="PTHR33164:SF43">
    <property type="entry name" value="HTH-TYPE TRANSCRIPTIONAL REPRESSOR YETL"/>
    <property type="match status" value="1"/>
</dbReference>
<evidence type="ECO:0000256" key="2">
    <source>
        <dbReference type="ARBA" id="ARBA00023125"/>
    </source>
</evidence>
<dbReference type="PROSITE" id="PS50995">
    <property type="entry name" value="HTH_MARR_2"/>
    <property type="match status" value="1"/>
</dbReference>
<keyword evidence="2" id="KW-0238">DNA-binding</keyword>
<gene>
    <name evidence="5" type="ORF">KK137_11675</name>
</gene>
<dbReference type="PROSITE" id="PS01117">
    <property type="entry name" value="HTH_MARR_1"/>
    <property type="match status" value="1"/>
</dbReference>
<keyword evidence="3" id="KW-0804">Transcription</keyword>
<keyword evidence="1" id="KW-0805">Transcription regulation</keyword>
<evidence type="ECO:0000259" key="4">
    <source>
        <dbReference type="PROSITE" id="PS50995"/>
    </source>
</evidence>
<evidence type="ECO:0000313" key="6">
    <source>
        <dbReference type="Proteomes" id="UP000811255"/>
    </source>
</evidence>
<dbReference type="InterPro" id="IPR000835">
    <property type="entry name" value="HTH_MarR-typ"/>
</dbReference>
<dbReference type="Gene3D" id="1.10.10.10">
    <property type="entry name" value="Winged helix-like DNA-binding domain superfamily/Winged helix DNA-binding domain"/>
    <property type="match status" value="1"/>
</dbReference>
<evidence type="ECO:0000256" key="1">
    <source>
        <dbReference type="ARBA" id="ARBA00023015"/>
    </source>
</evidence>
<name>A0ABS5W9B6_9SPHN</name>
<dbReference type="InterPro" id="IPR039422">
    <property type="entry name" value="MarR/SlyA-like"/>
</dbReference>
<dbReference type="PANTHER" id="PTHR33164">
    <property type="entry name" value="TRANSCRIPTIONAL REGULATOR, MARR FAMILY"/>
    <property type="match status" value="1"/>
</dbReference>
<proteinExistence type="predicted"/>
<accession>A0ABS5W9B6</accession>
<reference evidence="5 6" key="1">
    <citation type="submission" date="2021-05" db="EMBL/GenBank/DDBJ databases">
        <title>Croceibacterium sp. LX-88 genome sequence.</title>
        <authorList>
            <person name="Luo X."/>
        </authorList>
    </citation>
    <scope>NUCLEOTIDE SEQUENCE [LARGE SCALE GENOMIC DNA]</scope>
    <source>
        <strain evidence="5 6">LX-88</strain>
    </source>
</reference>
<dbReference type="InterPro" id="IPR036388">
    <property type="entry name" value="WH-like_DNA-bd_sf"/>
</dbReference>
<feature type="domain" description="HTH marR-type" evidence="4">
    <location>
        <begin position="1"/>
        <end position="139"/>
    </location>
</feature>
<dbReference type="InterPro" id="IPR036390">
    <property type="entry name" value="WH_DNA-bd_sf"/>
</dbReference>
<dbReference type="Pfam" id="PF12802">
    <property type="entry name" value="MarR_2"/>
    <property type="match status" value="1"/>
</dbReference>